<proteinExistence type="predicted"/>
<evidence type="ECO:0000313" key="1">
    <source>
        <dbReference type="EMBL" id="XBR32806.1"/>
    </source>
</evidence>
<organism evidence="1">
    <name type="scientific">Olive leaf mottling virus</name>
    <dbReference type="NCBI Taxonomy" id="3162628"/>
    <lineage>
        <taxon>Viruses</taxon>
        <taxon>Riboviria</taxon>
        <taxon>Orthornavirae</taxon>
        <taxon>Kitrinoviricota</taxon>
        <taxon>Alsuviricetes</taxon>
        <taxon>Martellivirales</taxon>
        <taxon>Closteroviridae</taxon>
        <taxon>Olivavirus</taxon>
    </lineage>
</organism>
<accession>A0AAU7NKA6</accession>
<sequence length="199" mass="23155">MVSAATKALVIKRSIIDFYEGIEAITNDELAQKLQLLRSIYFQIKENPSSQILTNFRTLFSQGLARPWRDLPDDIINKLYDDNLLFLSSDVERVLIYFIKKVALTYTLKNSTEHYDLYVNFLNAGDDYNIIVDNITISLSSKIRLYSAENVSSCDLLLPLEFKKNIFERKPISYKKFLEYVNQTTVLQIPELYIFNNLV</sequence>
<protein>
    <submittedName>
        <fullName evidence="1">P23</fullName>
    </submittedName>
</protein>
<name>A0AAU7NKA6_9CLOS</name>
<dbReference type="EMBL" id="PP869314">
    <property type="protein sequence ID" value="XBR32806.1"/>
    <property type="molecule type" value="Genomic_RNA"/>
</dbReference>
<reference evidence="1" key="1">
    <citation type="submission" date="2024-06" db="EMBL/GenBank/DDBJ databases">
        <title>Olive leaf mottling virus (OLMV): a new member of the genus Olivavirus in the family Closteroviridae.</title>
        <authorList>
            <person name="Ruiz-Garcia A.B."/>
            <person name="Olmos A."/>
        </authorList>
    </citation>
    <scope>NUCLEOTIDE SEQUENCE</scope>
    <source>
        <strain evidence="1">OLMV158</strain>
    </source>
</reference>